<evidence type="ECO:0000256" key="2">
    <source>
        <dbReference type="ARBA" id="ARBA00008335"/>
    </source>
</evidence>
<evidence type="ECO:0000313" key="9">
    <source>
        <dbReference type="EMBL" id="MDN3686598.1"/>
    </source>
</evidence>
<protein>
    <submittedName>
        <fullName evidence="9">MFS transporter</fullName>
    </submittedName>
</protein>
<feature type="transmembrane region" description="Helical" evidence="7">
    <location>
        <begin position="51"/>
        <end position="69"/>
    </location>
</feature>
<dbReference type="InterPro" id="IPR036259">
    <property type="entry name" value="MFS_trans_sf"/>
</dbReference>
<evidence type="ECO:0000256" key="1">
    <source>
        <dbReference type="ARBA" id="ARBA00004127"/>
    </source>
</evidence>
<reference evidence="10" key="1">
    <citation type="journal article" date="2019" name="Int. J. Syst. Evol. Microbiol.">
        <title>The Global Catalogue of Microorganisms (GCM) 10K type strain sequencing project: providing services to taxonomists for standard genome sequencing and annotation.</title>
        <authorList>
            <consortium name="The Broad Institute Genomics Platform"/>
            <consortium name="The Broad Institute Genome Sequencing Center for Infectious Disease"/>
            <person name="Wu L."/>
            <person name="Ma J."/>
        </authorList>
    </citation>
    <scope>NUCLEOTIDE SEQUENCE [LARGE SCALE GENOMIC DNA]</scope>
    <source>
        <strain evidence="10">CECT 7706</strain>
    </source>
</reference>
<feature type="transmembrane region" description="Helical" evidence="7">
    <location>
        <begin position="100"/>
        <end position="118"/>
    </location>
</feature>
<dbReference type="PANTHER" id="PTHR23514">
    <property type="entry name" value="BYPASS OF STOP CODON PROTEIN 6"/>
    <property type="match status" value="1"/>
</dbReference>
<feature type="transmembrane region" description="Helical" evidence="7">
    <location>
        <begin position="9"/>
        <end position="31"/>
    </location>
</feature>
<feature type="transmembrane region" description="Helical" evidence="7">
    <location>
        <begin position="295"/>
        <end position="317"/>
    </location>
</feature>
<dbReference type="InterPro" id="IPR011701">
    <property type="entry name" value="MFS"/>
</dbReference>
<feature type="transmembrane region" description="Helical" evidence="7">
    <location>
        <begin position="271"/>
        <end position="289"/>
    </location>
</feature>
<dbReference type="SUPFAM" id="SSF103473">
    <property type="entry name" value="MFS general substrate transporter"/>
    <property type="match status" value="1"/>
</dbReference>
<feature type="transmembrane region" description="Helical" evidence="7">
    <location>
        <begin position="165"/>
        <end position="183"/>
    </location>
</feature>
<evidence type="ECO:0000256" key="3">
    <source>
        <dbReference type="ARBA" id="ARBA00022448"/>
    </source>
</evidence>
<comment type="caution">
    <text evidence="9">The sequence shown here is derived from an EMBL/GenBank/DDBJ whole genome shotgun (WGS) entry which is preliminary data.</text>
</comment>
<dbReference type="InterPro" id="IPR051788">
    <property type="entry name" value="MFS_Transporter"/>
</dbReference>
<dbReference type="Pfam" id="PF07690">
    <property type="entry name" value="MFS_1"/>
    <property type="match status" value="1"/>
</dbReference>
<dbReference type="EMBL" id="JAUFQS010000003">
    <property type="protein sequence ID" value="MDN3686598.1"/>
    <property type="molecule type" value="Genomic_DNA"/>
</dbReference>
<feature type="transmembrane region" description="Helical" evidence="7">
    <location>
        <begin position="203"/>
        <end position="221"/>
    </location>
</feature>
<comment type="similarity">
    <text evidence="2">Belongs to the major facilitator superfamily.</text>
</comment>
<dbReference type="RefSeq" id="WP_163384754.1">
    <property type="nucleotide sequence ID" value="NZ_JAUFQS010000003.1"/>
</dbReference>
<evidence type="ECO:0000256" key="4">
    <source>
        <dbReference type="ARBA" id="ARBA00022692"/>
    </source>
</evidence>
<keyword evidence="3" id="KW-0813">Transport</keyword>
<keyword evidence="10" id="KW-1185">Reference proteome</keyword>
<evidence type="ECO:0000313" key="10">
    <source>
        <dbReference type="Proteomes" id="UP001236663"/>
    </source>
</evidence>
<comment type="subcellular location">
    <subcellularLocation>
        <location evidence="1">Endomembrane system</location>
        <topology evidence="1">Multi-pass membrane protein</topology>
    </subcellularLocation>
</comment>
<feature type="transmembrane region" description="Helical" evidence="7">
    <location>
        <begin position="379"/>
        <end position="396"/>
    </location>
</feature>
<proteinExistence type="inferred from homology"/>
<keyword evidence="4 7" id="KW-0812">Transmembrane</keyword>
<evidence type="ECO:0000256" key="5">
    <source>
        <dbReference type="ARBA" id="ARBA00022989"/>
    </source>
</evidence>
<dbReference type="PROSITE" id="PS50850">
    <property type="entry name" value="MFS"/>
    <property type="match status" value="1"/>
</dbReference>
<feature type="transmembrane region" description="Helical" evidence="7">
    <location>
        <begin position="76"/>
        <end position="94"/>
    </location>
</feature>
<dbReference type="Gene3D" id="1.20.1250.20">
    <property type="entry name" value="MFS general substrate transporter like domains"/>
    <property type="match status" value="2"/>
</dbReference>
<gene>
    <name evidence="9" type="ORF">QWZ15_02045</name>
</gene>
<dbReference type="Proteomes" id="UP001236663">
    <property type="component" value="Unassembled WGS sequence"/>
</dbReference>
<evidence type="ECO:0000259" key="8">
    <source>
        <dbReference type="PROSITE" id="PS50850"/>
    </source>
</evidence>
<dbReference type="InterPro" id="IPR020846">
    <property type="entry name" value="MFS_dom"/>
</dbReference>
<feature type="transmembrane region" description="Helical" evidence="7">
    <location>
        <begin position="138"/>
        <end position="159"/>
    </location>
</feature>
<keyword evidence="6 7" id="KW-0472">Membrane</keyword>
<feature type="domain" description="Major facilitator superfamily (MFS) profile" evidence="8">
    <location>
        <begin position="10"/>
        <end position="401"/>
    </location>
</feature>
<feature type="transmembrane region" description="Helical" evidence="7">
    <location>
        <begin position="241"/>
        <end position="259"/>
    </location>
</feature>
<evidence type="ECO:0000256" key="6">
    <source>
        <dbReference type="ARBA" id="ARBA00023136"/>
    </source>
</evidence>
<feature type="transmembrane region" description="Helical" evidence="7">
    <location>
        <begin position="329"/>
        <end position="350"/>
    </location>
</feature>
<name>A0ABT8C488_9BACT</name>
<accession>A0ABT8C488</accession>
<evidence type="ECO:0000256" key="7">
    <source>
        <dbReference type="SAM" id="Phobius"/>
    </source>
</evidence>
<sequence>MNENINKSALFNGSCFALITTAFTFSIRAGILPQLGDEFGLSAAQLGFINSMWFLGFPISMIIGGIVYHSFGAKNIMRVAFVAHTLGILLTIYAGGYTTLLISTLFIGFGNGCTEAACNPMIADMYSGVKMNKMLNRFHMWFPGGIMLGAIISNVMTTMNLGWEAQMWITMVPTVIYAVLFYGKAFPKAKVEGATSLGNNFKALFSPVFLFLFVCMSLTAISEFGPQQWVNIVLANSGANAMIILALTTGVMAVARFFAGPVVEKLGQTGVLLAGSILATIGIYLFSMVTGGAAYFVAIIFALGVAYFWPVMVGAVAQRVPLSGALGMSIIGGIGMFSTAIWQPIIGGWIDSSREEMRAEGFSGDELELMAGQATLENMAMFPAILIVLFIIFFFWQRNIKKTEMVSPV</sequence>
<dbReference type="PANTHER" id="PTHR23514:SF3">
    <property type="entry name" value="BYPASS OF STOP CODON PROTEIN 6"/>
    <property type="match status" value="1"/>
</dbReference>
<keyword evidence="5 7" id="KW-1133">Transmembrane helix</keyword>
<organism evidence="9 10">
    <name type="scientific">Cyclobacterium jeungdonense</name>
    <dbReference type="NCBI Taxonomy" id="708087"/>
    <lineage>
        <taxon>Bacteria</taxon>
        <taxon>Pseudomonadati</taxon>
        <taxon>Bacteroidota</taxon>
        <taxon>Cytophagia</taxon>
        <taxon>Cytophagales</taxon>
        <taxon>Cyclobacteriaceae</taxon>
        <taxon>Cyclobacterium</taxon>
    </lineage>
</organism>